<dbReference type="OrthoDB" id="2968431at2"/>
<dbReference type="EMBL" id="FNIZ01000005">
    <property type="protein sequence ID" value="SDO42197.1"/>
    <property type="molecule type" value="Genomic_DNA"/>
</dbReference>
<name>A0A1H0JEL6_HALAD</name>
<gene>
    <name evidence="1" type="ORF">SAMN05421677_10510</name>
</gene>
<protein>
    <recommendedName>
        <fullName evidence="3">DUF1428 domain-containing protein</fullName>
    </recommendedName>
</protein>
<dbReference type="RefSeq" id="WP_089651679.1">
    <property type="nucleotide sequence ID" value="NZ_FNIZ01000005.1"/>
</dbReference>
<evidence type="ECO:0000313" key="2">
    <source>
        <dbReference type="Proteomes" id="UP000198860"/>
    </source>
</evidence>
<dbReference type="InterPro" id="IPR009874">
    <property type="entry name" value="DUF1428"/>
</dbReference>
<dbReference type="SUPFAM" id="SSF54909">
    <property type="entry name" value="Dimeric alpha+beta barrel"/>
    <property type="match status" value="1"/>
</dbReference>
<dbReference type="Proteomes" id="UP000198860">
    <property type="component" value="Unassembled WGS sequence"/>
</dbReference>
<dbReference type="Pfam" id="PF07237">
    <property type="entry name" value="DUF1428"/>
    <property type="match status" value="1"/>
</dbReference>
<dbReference type="InterPro" id="IPR011008">
    <property type="entry name" value="Dimeric_a/b-barrel"/>
</dbReference>
<sequence length="123" mass="14105">MFTVICLFRVKQKNLDEFIELSRKSGNLLKSHGALDHNIYFSNKLTGSQGSMGFLNVVDVEEDEELVLGQSIFNSEDHYHEIMRTAGFDDIIQYLDDHIKDVVETTRIITSSFTTERSKELEA</sequence>
<dbReference type="Gene3D" id="3.30.70.100">
    <property type="match status" value="1"/>
</dbReference>
<dbReference type="STRING" id="240303.SAMN05421677_10510"/>
<evidence type="ECO:0000313" key="1">
    <source>
        <dbReference type="EMBL" id="SDO42197.1"/>
    </source>
</evidence>
<reference evidence="2" key="1">
    <citation type="submission" date="2016-10" db="EMBL/GenBank/DDBJ databases">
        <authorList>
            <person name="Varghese N."/>
            <person name="Submissions S."/>
        </authorList>
    </citation>
    <scope>NUCLEOTIDE SEQUENCE [LARGE SCALE GENOMIC DNA]</scope>
    <source>
        <strain evidence="2">CGMCC 1.3703</strain>
    </source>
</reference>
<evidence type="ECO:0008006" key="3">
    <source>
        <dbReference type="Google" id="ProtNLM"/>
    </source>
</evidence>
<accession>A0A1H0JEL6</accession>
<dbReference type="AlphaFoldDB" id="A0A1H0JEL6"/>
<keyword evidence="2" id="KW-1185">Reference proteome</keyword>
<organism evidence="1 2">
    <name type="scientific">Halobacillus aidingensis</name>
    <dbReference type="NCBI Taxonomy" id="240303"/>
    <lineage>
        <taxon>Bacteria</taxon>
        <taxon>Bacillati</taxon>
        <taxon>Bacillota</taxon>
        <taxon>Bacilli</taxon>
        <taxon>Bacillales</taxon>
        <taxon>Bacillaceae</taxon>
        <taxon>Halobacillus</taxon>
    </lineage>
</organism>
<proteinExistence type="predicted"/>